<dbReference type="EMBL" id="JBHLHV010000001">
    <property type="protein sequence ID" value="MFB8893253.1"/>
    <property type="molecule type" value="Genomic_DNA"/>
</dbReference>
<proteinExistence type="predicted"/>
<sequence>MQIVLALIMGAAIGLAAEFAIRGREARGAALAPVLGAVIGGVAWAVMTWAALAVDNPVIWVVAIVTPAVLVPAVLLLLTRSRARTDAAERRRLRIG</sequence>
<feature type="transmembrane region" description="Helical" evidence="1">
    <location>
        <begin position="6"/>
        <end position="23"/>
    </location>
</feature>
<evidence type="ECO:0000256" key="1">
    <source>
        <dbReference type="SAM" id="Phobius"/>
    </source>
</evidence>
<protein>
    <recommendedName>
        <fullName evidence="4">Integral membrane protein</fullName>
    </recommendedName>
</protein>
<evidence type="ECO:0008006" key="4">
    <source>
        <dbReference type="Google" id="ProtNLM"/>
    </source>
</evidence>
<reference evidence="2 3" key="1">
    <citation type="submission" date="2024-08" db="EMBL/GenBank/DDBJ databases">
        <title>Heavy metals resistant antinobacteria isolated from wastewater.</title>
        <authorList>
            <person name="Roman Ponce B."/>
            <person name="Blanco Mercado M.A."/>
            <person name="Avila Aldana I.N."/>
            <person name="Morales Arrieta S."/>
        </authorList>
    </citation>
    <scope>NUCLEOTIDE SEQUENCE [LARGE SCALE GENOMIC DNA]</scope>
    <source>
        <strain evidence="3">sma-1</strain>
    </source>
</reference>
<accession>A0ABV5ETG2</accession>
<dbReference type="Proteomes" id="UP001589643">
    <property type="component" value="Unassembled WGS sequence"/>
</dbReference>
<keyword evidence="1" id="KW-0812">Transmembrane</keyword>
<comment type="caution">
    <text evidence="2">The sequence shown here is derived from an EMBL/GenBank/DDBJ whole genome shotgun (WGS) entry which is preliminary data.</text>
</comment>
<keyword evidence="1" id="KW-1133">Transmembrane helix</keyword>
<feature type="transmembrane region" description="Helical" evidence="1">
    <location>
        <begin position="58"/>
        <end position="78"/>
    </location>
</feature>
<gene>
    <name evidence="2" type="ORF">AB7P39_10415</name>
</gene>
<dbReference type="RefSeq" id="WP_378718731.1">
    <property type="nucleotide sequence ID" value="NZ_JBHLHV010000001.1"/>
</dbReference>
<evidence type="ECO:0000313" key="2">
    <source>
        <dbReference type="EMBL" id="MFB8893253.1"/>
    </source>
</evidence>
<evidence type="ECO:0000313" key="3">
    <source>
        <dbReference type="Proteomes" id="UP001589643"/>
    </source>
</evidence>
<name>A0ABV5ETG2_9MICO</name>
<feature type="transmembrane region" description="Helical" evidence="1">
    <location>
        <begin position="30"/>
        <end position="52"/>
    </location>
</feature>
<keyword evidence="3" id="KW-1185">Reference proteome</keyword>
<keyword evidence="1" id="KW-0472">Membrane</keyword>
<organism evidence="2 3">
    <name type="scientific">Microbacterium plantarum</name>
    <dbReference type="NCBI Taxonomy" id="1816425"/>
    <lineage>
        <taxon>Bacteria</taxon>
        <taxon>Bacillati</taxon>
        <taxon>Actinomycetota</taxon>
        <taxon>Actinomycetes</taxon>
        <taxon>Micrococcales</taxon>
        <taxon>Microbacteriaceae</taxon>
        <taxon>Microbacterium</taxon>
    </lineage>
</organism>